<gene>
    <name evidence="2" type="ORF">QE152_g10975</name>
</gene>
<protein>
    <submittedName>
        <fullName evidence="2">Uncharacterized protein</fullName>
    </submittedName>
</protein>
<proteinExistence type="predicted"/>
<comment type="caution">
    <text evidence="2">The sequence shown here is derived from an EMBL/GenBank/DDBJ whole genome shotgun (WGS) entry which is preliminary data.</text>
</comment>
<evidence type="ECO:0000313" key="2">
    <source>
        <dbReference type="EMBL" id="KAK9737163.1"/>
    </source>
</evidence>
<keyword evidence="1" id="KW-0732">Signal</keyword>
<evidence type="ECO:0000256" key="1">
    <source>
        <dbReference type="SAM" id="SignalP"/>
    </source>
</evidence>
<accession>A0AAW1LS36</accession>
<dbReference type="Proteomes" id="UP001458880">
    <property type="component" value="Unassembled WGS sequence"/>
</dbReference>
<keyword evidence="3" id="KW-1185">Reference proteome</keyword>
<dbReference type="EMBL" id="JASPKY010000104">
    <property type="protein sequence ID" value="KAK9737163.1"/>
    <property type="molecule type" value="Genomic_DNA"/>
</dbReference>
<evidence type="ECO:0000313" key="3">
    <source>
        <dbReference type="Proteomes" id="UP001458880"/>
    </source>
</evidence>
<dbReference type="AlphaFoldDB" id="A0AAW1LS36"/>
<name>A0AAW1LS36_POPJA</name>
<feature type="signal peptide" evidence="1">
    <location>
        <begin position="1"/>
        <end position="17"/>
    </location>
</feature>
<reference evidence="2 3" key="1">
    <citation type="journal article" date="2024" name="BMC Genomics">
        <title>De novo assembly and annotation of Popillia japonica's genome with initial clues to its potential as an invasive pest.</title>
        <authorList>
            <person name="Cucini C."/>
            <person name="Boschi S."/>
            <person name="Funari R."/>
            <person name="Cardaioli E."/>
            <person name="Iannotti N."/>
            <person name="Marturano G."/>
            <person name="Paoli F."/>
            <person name="Bruttini M."/>
            <person name="Carapelli A."/>
            <person name="Frati F."/>
            <person name="Nardi F."/>
        </authorList>
    </citation>
    <scope>NUCLEOTIDE SEQUENCE [LARGE SCALE GENOMIC DNA]</scope>
    <source>
        <strain evidence="2">DMR45628</strain>
    </source>
</reference>
<sequence length="242" mass="26811">MIYKIFLVCLTITAVQSQDNINENIESITEDPTAAFIDELQQKVSDKKDDVVSHIKSFRKQYKALVGDLNIELEVVRNTFILELENLTETADYITKVAEGNGRDVSDCNTDLLIKIEEANLKLDMLDLNLIDTNSTIKKLAKKIGSLSKEIGSYKKVMKNCKVKLSPASELGTNIEEADTCATDYIGSVDEKVDNVKQSVNDDITNVDAAVKDLISNVDNEVRILIIEMVEEFGGCVGNILA</sequence>
<organism evidence="2 3">
    <name type="scientific">Popillia japonica</name>
    <name type="common">Japanese beetle</name>
    <dbReference type="NCBI Taxonomy" id="7064"/>
    <lineage>
        <taxon>Eukaryota</taxon>
        <taxon>Metazoa</taxon>
        <taxon>Ecdysozoa</taxon>
        <taxon>Arthropoda</taxon>
        <taxon>Hexapoda</taxon>
        <taxon>Insecta</taxon>
        <taxon>Pterygota</taxon>
        <taxon>Neoptera</taxon>
        <taxon>Endopterygota</taxon>
        <taxon>Coleoptera</taxon>
        <taxon>Polyphaga</taxon>
        <taxon>Scarabaeiformia</taxon>
        <taxon>Scarabaeidae</taxon>
        <taxon>Rutelinae</taxon>
        <taxon>Popillia</taxon>
    </lineage>
</organism>
<feature type="chain" id="PRO_5043418770" evidence="1">
    <location>
        <begin position="18"/>
        <end position="242"/>
    </location>
</feature>